<keyword evidence="4" id="KW-0804">Transcription</keyword>
<feature type="domain" description="MADS-box" evidence="6">
    <location>
        <begin position="1"/>
        <end position="49"/>
    </location>
</feature>
<dbReference type="SUPFAM" id="SSF55455">
    <property type="entry name" value="SRF-like"/>
    <property type="match status" value="1"/>
</dbReference>
<keyword evidence="5" id="KW-0539">Nucleus</keyword>
<dbReference type="Proteomes" id="UP001311915">
    <property type="component" value="Unassembled WGS sequence"/>
</dbReference>
<protein>
    <recommendedName>
        <fullName evidence="6">MADS-box domain-containing protein</fullName>
    </recommendedName>
</protein>
<evidence type="ECO:0000256" key="1">
    <source>
        <dbReference type="ARBA" id="ARBA00004123"/>
    </source>
</evidence>
<comment type="caution">
    <text evidence="7">The sequence shown here is derived from an EMBL/GenBank/DDBJ whole genome shotgun (WGS) entry which is preliminary data.</text>
</comment>
<accession>A0AAV9L1V4</accession>
<evidence type="ECO:0000256" key="2">
    <source>
        <dbReference type="ARBA" id="ARBA00023015"/>
    </source>
</evidence>
<dbReference type="InterPro" id="IPR002100">
    <property type="entry name" value="TF_MADSbox"/>
</dbReference>
<dbReference type="GO" id="GO:0003677">
    <property type="term" value="F:DNA binding"/>
    <property type="evidence" value="ECO:0007669"/>
    <property type="project" value="UniProtKB-KW"/>
</dbReference>
<dbReference type="SMART" id="SM00432">
    <property type="entry name" value="MADS"/>
    <property type="match status" value="1"/>
</dbReference>
<evidence type="ECO:0000259" key="6">
    <source>
        <dbReference type="PROSITE" id="PS50066"/>
    </source>
</evidence>
<sequence>MPRNKVIFALTKNETDRKVSHKKRLKGFLKNAQELMTLCDIEMAAIIYSPYSDEPKVFPNHDKKNMVKKDEFTEERTNKLEKNLLKIRKENRVKEITNEMHEVLNGKTISVDMNPCYLNDLSYVIKKNLEQVCDAMKNNEIPPMGTLIQMNNSHNYSSDIPESPSLIELLNWNNDDVVTLLDDLSLNNINDQDPKPTNNI</sequence>
<evidence type="ECO:0000256" key="5">
    <source>
        <dbReference type="ARBA" id="ARBA00023242"/>
    </source>
</evidence>
<evidence type="ECO:0000256" key="4">
    <source>
        <dbReference type="ARBA" id="ARBA00023163"/>
    </source>
</evidence>
<dbReference type="GO" id="GO:0046983">
    <property type="term" value="F:protein dimerization activity"/>
    <property type="evidence" value="ECO:0007669"/>
    <property type="project" value="InterPro"/>
</dbReference>
<dbReference type="InterPro" id="IPR036879">
    <property type="entry name" value="TF_MADSbox_sf"/>
</dbReference>
<evidence type="ECO:0000313" key="7">
    <source>
        <dbReference type="EMBL" id="KAK4718197.1"/>
    </source>
</evidence>
<dbReference type="GO" id="GO:0005634">
    <property type="term" value="C:nucleus"/>
    <property type="evidence" value="ECO:0007669"/>
    <property type="project" value="UniProtKB-SubCell"/>
</dbReference>
<evidence type="ECO:0000313" key="8">
    <source>
        <dbReference type="Proteomes" id="UP001311915"/>
    </source>
</evidence>
<organism evidence="7 8">
    <name type="scientific">Solanum pinnatisectum</name>
    <name type="common">tansyleaf nightshade</name>
    <dbReference type="NCBI Taxonomy" id="50273"/>
    <lineage>
        <taxon>Eukaryota</taxon>
        <taxon>Viridiplantae</taxon>
        <taxon>Streptophyta</taxon>
        <taxon>Embryophyta</taxon>
        <taxon>Tracheophyta</taxon>
        <taxon>Spermatophyta</taxon>
        <taxon>Magnoliopsida</taxon>
        <taxon>eudicotyledons</taxon>
        <taxon>Gunneridae</taxon>
        <taxon>Pentapetalae</taxon>
        <taxon>asterids</taxon>
        <taxon>lamiids</taxon>
        <taxon>Solanales</taxon>
        <taxon>Solanaceae</taxon>
        <taxon>Solanoideae</taxon>
        <taxon>Solaneae</taxon>
        <taxon>Solanum</taxon>
    </lineage>
</organism>
<dbReference type="PROSITE" id="PS50066">
    <property type="entry name" value="MADS_BOX_2"/>
    <property type="match status" value="1"/>
</dbReference>
<dbReference type="Gene3D" id="3.40.1810.10">
    <property type="entry name" value="Transcription factor, MADS-box"/>
    <property type="match status" value="1"/>
</dbReference>
<dbReference type="AlphaFoldDB" id="A0AAV9L1V4"/>
<comment type="subcellular location">
    <subcellularLocation>
        <location evidence="1">Nucleus</location>
    </subcellularLocation>
</comment>
<keyword evidence="3" id="KW-0238">DNA-binding</keyword>
<keyword evidence="8" id="KW-1185">Reference proteome</keyword>
<dbReference type="PRINTS" id="PR00404">
    <property type="entry name" value="MADSDOMAIN"/>
</dbReference>
<reference evidence="7 8" key="1">
    <citation type="submission" date="2023-10" db="EMBL/GenBank/DDBJ databases">
        <title>Genome-Wide Identification Analysis in wild type Solanum Pinnatisectum Reveals Some Genes Defensing Phytophthora Infestans.</title>
        <authorList>
            <person name="Sun C."/>
        </authorList>
    </citation>
    <scope>NUCLEOTIDE SEQUENCE [LARGE SCALE GENOMIC DNA]</scope>
    <source>
        <strain evidence="7">LQN</strain>
        <tissue evidence="7">Leaf</tissue>
    </source>
</reference>
<name>A0AAV9L1V4_9SOLN</name>
<proteinExistence type="predicted"/>
<dbReference type="Pfam" id="PF00319">
    <property type="entry name" value="SRF-TF"/>
    <property type="match status" value="1"/>
</dbReference>
<keyword evidence="2" id="KW-0805">Transcription regulation</keyword>
<evidence type="ECO:0000256" key="3">
    <source>
        <dbReference type="ARBA" id="ARBA00023125"/>
    </source>
</evidence>
<dbReference type="EMBL" id="JAWPEI010000008">
    <property type="protein sequence ID" value="KAK4718197.1"/>
    <property type="molecule type" value="Genomic_DNA"/>
</dbReference>
<gene>
    <name evidence="7" type="ORF">R3W88_016535</name>
</gene>